<dbReference type="Proteomes" id="UP000481360">
    <property type="component" value="Unassembled WGS sequence"/>
</dbReference>
<comment type="caution">
    <text evidence="5">The sequence shown here is derived from an EMBL/GenBank/DDBJ whole genome shotgun (WGS) entry which is preliminary data.</text>
</comment>
<feature type="compositionally biased region" description="Basic and acidic residues" evidence="3">
    <location>
        <begin position="33"/>
        <end position="51"/>
    </location>
</feature>
<dbReference type="SUPFAM" id="SSF46955">
    <property type="entry name" value="Putative DNA-binding domain"/>
    <property type="match status" value="1"/>
</dbReference>
<feature type="compositionally biased region" description="Basic residues" evidence="3">
    <location>
        <begin position="22"/>
        <end position="32"/>
    </location>
</feature>
<dbReference type="PROSITE" id="PS50937">
    <property type="entry name" value="HTH_MERR_2"/>
    <property type="match status" value="1"/>
</dbReference>
<dbReference type="AlphaFoldDB" id="A0A7C9S2W2"/>
<dbReference type="PRINTS" id="PR00040">
    <property type="entry name" value="HTHMERR"/>
</dbReference>
<sequence length="217" mass="24519">MPPVVPPQHDRVAGRIDDVRARHREPFRRGGRRRDAAHHQRHGGRDAENHLSELQLPAPLRETFGAVRCRTDNRAGFGICSRNVKIVIRLDGVLDIAEVAERTGLAPSALRFYEKKGLLASSGRNGLRRTYEPEVLHRLEMINCARRAGFSIAEISRFLVAMPGDTAVRARMAEKAKELDEDIARLQRMRDSLEHAATCTHEPLAECPDFKRRLARP</sequence>
<proteinExistence type="predicted"/>
<name>A0A7C9S2W2_9PSEU</name>
<dbReference type="InterPro" id="IPR009061">
    <property type="entry name" value="DNA-bd_dom_put_sf"/>
</dbReference>
<dbReference type="PANTHER" id="PTHR30204:SF97">
    <property type="entry name" value="MERR FAMILY REGULATORY PROTEIN"/>
    <property type="match status" value="1"/>
</dbReference>
<evidence type="ECO:0000256" key="1">
    <source>
        <dbReference type="ARBA" id="ARBA00023125"/>
    </source>
</evidence>
<keyword evidence="2" id="KW-0175">Coiled coil</keyword>
<dbReference type="GO" id="GO:0003700">
    <property type="term" value="F:DNA-binding transcription factor activity"/>
    <property type="evidence" value="ECO:0007669"/>
    <property type="project" value="InterPro"/>
</dbReference>
<evidence type="ECO:0000259" key="4">
    <source>
        <dbReference type="PROSITE" id="PS50937"/>
    </source>
</evidence>
<reference evidence="5 6" key="1">
    <citation type="submission" date="2020-03" db="EMBL/GenBank/DDBJ databases">
        <title>Isolation and identification of active actinomycetes.</title>
        <authorList>
            <person name="Sun X."/>
        </authorList>
    </citation>
    <scope>NUCLEOTIDE SEQUENCE [LARGE SCALE GENOMIC DNA]</scope>
    <source>
        <strain evidence="5 6">NEAU-D13</strain>
    </source>
</reference>
<gene>
    <name evidence="5" type="ORF">G7043_46490</name>
</gene>
<feature type="domain" description="HTH merR-type" evidence="4">
    <location>
        <begin position="93"/>
        <end position="161"/>
    </location>
</feature>
<feature type="region of interest" description="Disordered" evidence="3">
    <location>
        <begin position="22"/>
        <end position="52"/>
    </location>
</feature>
<dbReference type="Pfam" id="PF13411">
    <property type="entry name" value="MerR_1"/>
    <property type="match status" value="1"/>
</dbReference>
<dbReference type="SMART" id="SM00422">
    <property type="entry name" value="HTH_MERR"/>
    <property type="match status" value="1"/>
</dbReference>
<dbReference type="PANTHER" id="PTHR30204">
    <property type="entry name" value="REDOX-CYCLING DRUG-SENSING TRANSCRIPTIONAL ACTIVATOR SOXR"/>
    <property type="match status" value="1"/>
</dbReference>
<dbReference type="GO" id="GO:0003677">
    <property type="term" value="F:DNA binding"/>
    <property type="evidence" value="ECO:0007669"/>
    <property type="project" value="UniProtKB-KW"/>
</dbReference>
<feature type="coiled-coil region" evidence="2">
    <location>
        <begin position="169"/>
        <end position="196"/>
    </location>
</feature>
<keyword evidence="1" id="KW-0238">DNA-binding</keyword>
<dbReference type="PROSITE" id="PS00552">
    <property type="entry name" value="HTH_MERR_1"/>
    <property type="match status" value="1"/>
</dbReference>
<evidence type="ECO:0000313" key="6">
    <source>
        <dbReference type="Proteomes" id="UP000481360"/>
    </source>
</evidence>
<evidence type="ECO:0000256" key="3">
    <source>
        <dbReference type="SAM" id="MobiDB-lite"/>
    </source>
</evidence>
<dbReference type="InterPro" id="IPR000551">
    <property type="entry name" value="MerR-type_HTH_dom"/>
</dbReference>
<evidence type="ECO:0000256" key="2">
    <source>
        <dbReference type="SAM" id="Coils"/>
    </source>
</evidence>
<dbReference type="InterPro" id="IPR047057">
    <property type="entry name" value="MerR_fam"/>
</dbReference>
<evidence type="ECO:0000313" key="5">
    <source>
        <dbReference type="EMBL" id="NGY66362.1"/>
    </source>
</evidence>
<accession>A0A7C9S2W2</accession>
<protein>
    <submittedName>
        <fullName evidence="5">MerR family transcriptional regulator</fullName>
    </submittedName>
</protein>
<dbReference type="EMBL" id="JAAMPJ010000021">
    <property type="protein sequence ID" value="NGY66362.1"/>
    <property type="molecule type" value="Genomic_DNA"/>
</dbReference>
<dbReference type="Gene3D" id="1.10.1660.10">
    <property type="match status" value="1"/>
</dbReference>
<organism evidence="5 6">
    <name type="scientific">Lentzea alba</name>
    <dbReference type="NCBI Taxonomy" id="2714351"/>
    <lineage>
        <taxon>Bacteria</taxon>
        <taxon>Bacillati</taxon>
        <taxon>Actinomycetota</taxon>
        <taxon>Actinomycetes</taxon>
        <taxon>Pseudonocardiales</taxon>
        <taxon>Pseudonocardiaceae</taxon>
        <taxon>Lentzea</taxon>
    </lineage>
</organism>
<keyword evidence="6" id="KW-1185">Reference proteome</keyword>